<dbReference type="STRING" id="595434.RISK_000210"/>
<evidence type="ECO:0000313" key="2">
    <source>
        <dbReference type="Proteomes" id="UP000036367"/>
    </source>
</evidence>
<evidence type="ECO:0008006" key="3">
    <source>
        <dbReference type="Google" id="ProtNLM"/>
    </source>
</evidence>
<dbReference type="InterPro" id="IPR013406">
    <property type="entry name" value="CHP02574_addiction_mod"/>
</dbReference>
<dbReference type="Pfam" id="PF09720">
    <property type="entry name" value="Unstab_antitox"/>
    <property type="match status" value="1"/>
</dbReference>
<dbReference type="PATRIC" id="fig|595434.4.peg.197"/>
<dbReference type="EMBL" id="LECT01000003">
    <property type="protein sequence ID" value="KLU07693.1"/>
    <property type="molecule type" value="Genomic_DNA"/>
</dbReference>
<accession>A0A0J1BML0</accession>
<dbReference type="Proteomes" id="UP000036367">
    <property type="component" value="Unassembled WGS sequence"/>
</dbReference>
<proteinExistence type="predicted"/>
<organism evidence="1 2">
    <name type="scientific">Rhodopirellula islandica</name>
    <dbReference type="NCBI Taxonomy" id="595434"/>
    <lineage>
        <taxon>Bacteria</taxon>
        <taxon>Pseudomonadati</taxon>
        <taxon>Planctomycetota</taxon>
        <taxon>Planctomycetia</taxon>
        <taxon>Pirellulales</taxon>
        <taxon>Pirellulaceae</taxon>
        <taxon>Rhodopirellula</taxon>
    </lineage>
</organism>
<comment type="caution">
    <text evidence="1">The sequence shown here is derived from an EMBL/GenBank/DDBJ whole genome shotgun (WGS) entry which is preliminary data.</text>
</comment>
<sequence length="72" mass="7982">MGIETLVDSMSRTEQIAALQLIWDRLSSVPGGTEPPGWHGDVLAERRASLEDGTAKLVDWADAKKRLRERHG</sequence>
<evidence type="ECO:0000313" key="1">
    <source>
        <dbReference type="EMBL" id="KLU07693.1"/>
    </source>
</evidence>
<gene>
    <name evidence="1" type="ORF">RISK_000210</name>
</gene>
<protein>
    <recommendedName>
        <fullName evidence="3">Addiction module component</fullName>
    </recommendedName>
</protein>
<name>A0A0J1BML0_RHOIS</name>
<keyword evidence="2" id="KW-1185">Reference proteome</keyword>
<dbReference type="AlphaFoldDB" id="A0A0J1BML0"/>
<reference evidence="1" key="1">
    <citation type="submission" date="2015-05" db="EMBL/GenBank/DDBJ databases">
        <title>Permanent draft genome of Rhodopirellula islandicus K833.</title>
        <authorList>
            <person name="Kizina J."/>
            <person name="Richter M."/>
            <person name="Glockner F.O."/>
            <person name="Harder J."/>
        </authorList>
    </citation>
    <scope>NUCLEOTIDE SEQUENCE [LARGE SCALE GENOMIC DNA]</scope>
    <source>
        <strain evidence="1">K833</strain>
    </source>
</reference>
<dbReference type="OrthoDB" id="291542at2"/>